<dbReference type="KEGG" id="lto:RGQ30_19930"/>
<name>A0AA86IZF2_9BURK</name>
<dbReference type="AlphaFoldDB" id="A0AA86IZF2"/>
<evidence type="ECO:0000313" key="3">
    <source>
        <dbReference type="Proteomes" id="UP001329151"/>
    </source>
</evidence>
<protein>
    <submittedName>
        <fullName evidence="2">Uncharacterized protein</fullName>
    </submittedName>
</protein>
<evidence type="ECO:0000256" key="1">
    <source>
        <dbReference type="SAM" id="Phobius"/>
    </source>
</evidence>
<organism evidence="2 3">
    <name type="scientific">Limnobacter thiooxidans</name>
    <dbReference type="NCBI Taxonomy" id="131080"/>
    <lineage>
        <taxon>Bacteria</taxon>
        <taxon>Pseudomonadati</taxon>
        <taxon>Pseudomonadota</taxon>
        <taxon>Betaproteobacteria</taxon>
        <taxon>Burkholderiales</taxon>
        <taxon>Burkholderiaceae</taxon>
        <taxon>Limnobacter</taxon>
    </lineage>
</organism>
<keyword evidence="1" id="KW-1133">Transmembrane helix</keyword>
<keyword evidence="3" id="KW-1185">Reference proteome</keyword>
<accession>A0AA86IZF2</accession>
<dbReference type="Proteomes" id="UP001329151">
    <property type="component" value="Chromosome"/>
</dbReference>
<proteinExistence type="predicted"/>
<keyword evidence="1" id="KW-0812">Transmembrane</keyword>
<evidence type="ECO:0000313" key="2">
    <source>
        <dbReference type="EMBL" id="BET26492.1"/>
    </source>
</evidence>
<feature type="transmembrane region" description="Helical" evidence="1">
    <location>
        <begin position="15"/>
        <end position="36"/>
    </location>
</feature>
<keyword evidence="1" id="KW-0472">Membrane</keyword>
<reference evidence="2 3" key="1">
    <citation type="submission" date="2023-10" db="EMBL/GenBank/DDBJ databases">
        <title>Complete Genome Sequence of Limnobacter thiooxidans CS-K2T, Isolated from freshwater lake sediments in Bavaria, Germany.</title>
        <authorList>
            <person name="Naruki M."/>
            <person name="Watanabe A."/>
            <person name="Warashina T."/>
            <person name="Morita T."/>
            <person name="Arakawa K."/>
        </authorList>
    </citation>
    <scope>NUCLEOTIDE SEQUENCE [LARGE SCALE GENOMIC DNA]</scope>
    <source>
        <strain evidence="2 3">CS-K2</strain>
    </source>
</reference>
<dbReference type="RefSeq" id="WP_130556043.1">
    <property type="nucleotide sequence ID" value="NZ_AP028947.1"/>
</dbReference>
<gene>
    <name evidence="2" type="ORF">RGQ30_19930</name>
</gene>
<dbReference type="EMBL" id="AP028947">
    <property type="protein sequence ID" value="BET26492.1"/>
    <property type="molecule type" value="Genomic_DNA"/>
</dbReference>
<sequence length="219" mass="25208">MPPDLHQFLQANSSAVFGLVGALGGGILSFIATTILKRRDFNLQMWGKLLERRISAHEKVIAVAVEMRVMVCLGGFDERGEFRRAPQVLISKEEFERWFTRFTQLTLEGTTWLTTDAKREVNFAQDYLVTLHLHLADVPSEKYLAVGEIVRQDFIDLSSTLEKKAFEYFQEGIHRLRLDSLDKHHKYKRPETEFRLRSTALLGKLLAVQSLREAERDDG</sequence>